<evidence type="ECO:0000259" key="9">
    <source>
        <dbReference type="Pfam" id="PF19269"/>
    </source>
</evidence>
<dbReference type="InterPro" id="IPR020751">
    <property type="entry name" value="aa-tRNA-synth_I_codon-bd_sub2"/>
</dbReference>
<dbReference type="NCBIfam" id="TIGR00464">
    <property type="entry name" value="gltX_bact"/>
    <property type="match status" value="1"/>
</dbReference>
<evidence type="ECO:0000256" key="3">
    <source>
        <dbReference type="ARBA" id="ARBA00022741"/>
    </source>
</evidence>
<dbReference type="Proteomes" id="UP001232445">
    <property type="component" value="Unassembled WGS sequence"/>
</dbReference>
<dbReference type="GO" id="GO:0050561">
    <property type="term" value="F:glutamate-tRNA(Gln) ligase activity"/>
    <property type="evidence" value="ECO:0007669"/>
    <property type="project" value="UniProtKB-EC"/>
</dbReference>
<feature type="short sequence motif" description="'KMSKS' region" evidence="7">
    <location>
        <begin position="251"/>
        <end position="255"/>
    </location>
</feature>
<proteinExistence type="inferred from homology"/>
<evidence type="ECO:0000256" key="1">
    <source>
        <dbReference type="ARBA" id="ARBA00007894"/>
    </source>
</evidence>
<protein>
    <recommendedName>
        <fullName evidence="7">Glutamate--tRNA ligase</fullName>
        <ecNumber evidence="7">6.1.1.17</ecNumber>
    </recommendedName>
    <alternativeName>
        <fullName evidence="7">Glutamyl-tRNA synthetase</fullName>
        <shortName evidence="7">GluRS</shortName>
    </alternativeName>
</protein>
<dbReference type="PRINTS" id="PR00987">
    <property type="entry name" value="TRNASYNTHGLU"/>
</dbReference>
<evidence type="ECO:0000256" key="4">
    <source>
        <dbReference type="ARBA" id="ARBA00022840"/>
    </source>
</evidence>
<accession>A0ABU0CUR6</accession>
<dbReference type="SUPFAM" id="SSF48163">
    <property type="entry name" value="An anticodon-binding domain of class I aminoacyl-tRNA synthetases"/>
    <property type="match status" value="1"/>
</dbReference>
<evidence type="ECO:0000256" key="6">
    <source>
        <dbReference type="ARBA" id="ARBA00023146"/>
    </source>
</evidence>
<keyword evidence="2 7" id="KW-0436">Ligase</keyword>
<dbReference type="InterPro" id="IPR049940">
    <property type="entry name" value="GluQ/Sye"/>
</dbReference>
<evidence type="ECO:0000313" key="10">
    <source>
        <dbReference type="EMBL" id="MDQ0340162.1"/>
    </source>
</evidence>
<evidence type="ECO:0000256" key="5">
    <source>
        <dbReference type="ARBA" id="ARBA00022917"/>
    </source>
</evidence>
<dbReference type="SUPFAM" id="SSF52374">
    <property type="entry name" value="Nucleotidylyl transferase"/>
    <property type="match status" value="1"/>
</dbReference>
<keyword evidence="6 7" id="KW-0030">Aminoacyl-tRNA synthetase</keyword>
<organism evidence="10 11">
    <name type="scientific">Caldalkalibacillus uzonensis</name>
    <dbReference type="NCBI Taxonomy" id="353224"/>
    <lineage>
        <taxon>Bacteria</taxon>
        <taxon>Bacillati</taxon>
        <taxon>Bacillota</taxon>
        <taxon>Bacilli</taxon>
        <taxon>Bacillales</taxon>
        <taxon>Bacillaceae</taxon>
        <taxon>Caldalkalibacillus</taxon>
    </lineage>
</organism>
<comment type="similarity">
    <text evidence="1 7">Belongs to the class-I aminoacyl-tRNA synthetase family. Glutamate--tRNA ligase type 1 subfamily.</text>
</comment>
<keyword evidence="5 7" id="KW-0648">Protein biosynthesis</keyword>
<dbReference type="Pfam" id="PF19269">
    <property type="entry name" value="Anticodon_2"/>
    <property type="match status" value="1"/>
</dbReference>
<dbReference type="InterPro" id="IPR033910">
    <property type="entry name" value="GluRS_core"/>
</dbReference>
<comment type="function">
    <text evidence="7">Catalyzes the attachment of glutamate to tRNA(Glu) in a two-step reaction: glutamate is first activated by ATP to form Glu-AMP and then transferred to the acceptor end of tRNA(Glu).</text>
</comment>
<keyword evidence="3 7" id="KW-0547">Nucleotide-binding</keyword>
<evidence type="ECO:0000313" key="11">
    <source>
        <dbReference type="Proteomes" id="UP001232445"/>
    </source>
</evidence>
<dbReference type="CDD" id="cd00808">
    <property type="entry name" value="GluRS_core"/>
    <property type="match status" value="1"/>
</dbReference>
<feature type="domain" description="Glutamyl/glutaminyl-tRNA synthetase class Ib catalytic" evidence="8">
    <location>
        <begin position="3"/>
        <end position="322"/>
    </location>
</feature>
<sequence>MKQVRVRYAPSPTGHLHIGNARTALFNYLFARHYQGQFVIRIEDTDQKRNVEGGEINQLNYLKWLGIDWDESIDKPGAYGPYRQSERLDIYRQYAQMLMDQGLAYKCYCTEEELERERERMRAQGIMPRYSGKCRNLTAEEQQALEAEGRKPSIRFRVPENKTYTFNDMVKGPISFESSDFGDFVIVKKDGWPTYNFAVVVDDHLMEITHVLRGEDHISNTPRQMMIYEALGWEIPTFGHMTLIVNENRKKLSKRDETIIQFIEQYHELGYLPEALFNFITLLGWSPAGEEEIFSREEFIRMFDEKRLSKSPAVFDANKLAWMNNHYIKQLSADEVVELALPYLQKQGYLPQELTPEQHKWATQLILLYQEQMRYGAEITKLAALFFKEEITYDSEAMTILSEEQVPAVLQSFLAQVEQVDPFEADNIKQAIKAVQKETGAKGKKLFMPIRVACTGQAHGPDLTQSLTLLGRDKVRSRLREALKQLQTV</sequence>
<dbReference type="InterPro" id="IPR014729">
    <property type="entry name" value="Rossmann-like_a/b/a_fold"/>
</dbReference>
<dbReference type="InterPro" id="IPR000924">
    <property type="entry name" value="Glu/Gln-tRNA-synth"/>
</dbReference>
<reference evidence="10 11" key="1">
    <citation type="submission" date="2023-07" db="EMBL/GenBank/DDBJ databases">
        <title>Genomic Encyclopedia of Type Strains, Phase IV (KMG-IV): sequencing the most valuable type-strain genomes for metagenomic binning, comparative biology and taxonomic classification.</title>
        <authorList>
            <person name="Goeker M."/>
        </authorList>
    </citation>
    <scope>NUCLEOTIDE SEQUENCE [LARGE SCALE GENOMIC DNA]</scope>
    <source>
        <strain evidence="10 11">DSM 17740</strain>
    </source>
</reference>
<feature type="domain" description="Aminoacyl-tRNA synthetase class I anticodon-binding" evidence="9">
    <location>
        <begin position="336"/>
        <end position="483"/>
    </location>
</feature>
<evidence type="ECO:0000256" key="7">
    <source>
        <dbReference type="HAMAP-Rule" id="MF_00022"/>
    </source>
</evidence>
<dbReference type="PANTHER" id="PTHR43311:SF2">
    <property type="entry name" value="GLUTAMATE--TRNA LIGASE, MITOCHONDRIAL-RELATED"/>
    <property type="match status" value="1"/>
</dbReference>
<dbReference type="InterPro" id="IPR001412">
    <property type="entry name" value="aa-tRNA-synth_I_CS"/>
</dbReference>
<evidence type="ECO:0000259" key="8">
    <source>
        <dbReference type="Pfam" id="PF00749"/>
    </source>
</evidence>
<comment type="catalytic activity">
    <reaction evidence="7">
        <text>tRNA(Glu) + L-glutamate + ATP = L-glutamyl-tRNA(Glu) + AMP + diphosphate</text>
        <dbReference type="Rhea" id="RHEA:23540"/>
        <dbReference type="Rhea" id="RHEA-COMP:9663"/>
        <dbReference type="Rhea" id="RHEA-COMP:9680"/>
        <dbReference type="ChEBI" id="CHEBI:29985"/>
        <dbReference type="ChEBI" id="CHEBI:30616"/>
        <dbReference type="ChEBI" id="CHEBI:33019"/>
        <dbReference type="ChEBI" id="CHEBI:78442"/>
        <dbReference type="ChEBI" id="CHEBI:78520"/>
        <dbReference type="ChEBI" id="CHEBI:456215"/>
        <dbReference type="EC" id="6.1.1.17"/>
    </reaction>
</comment>
<keyword evidence="4 7" id="KW-0067">ATP-binding</keyword>
<feature type="short sequence motif" description="'HIGH' region" evidence="7">
    <location>
        <begin position="10"/>
        <end position="20"/>
    </location>
</feature>
<comment type="caution">
    <text evidence="10">The sequence shown here is derived from an EMBL/GenBank/DDBJ whole genome shotgun (WGS) entry which is preliminary data.</text>
</comment>
<dbReference type="PROSITE" id="PS00178">
    <property type="entry name" value="AA_TRNA_LIGASE_I"/>
    <property type="match status" value="1"/>
</dbReference>
<keyword evidence="11" id="KW-1185">Reference proteome</keyword>
<dbReference type="InterPro" id="IPR020058">
    <property type="entry name" value="Glu/Gln-tRNA-synth_Ib_cat-dom"/>
</dbReference>
<dbReference type="Gene3D" id="1.10.10.350">
    <property type="match status" value="1"/>
</dbReference>
<dbReference type="EC" id="6.1.1.17" evidence="7"/>
<dbReference type="InterPro" id="IPR045462">
    <property type="entry name" value="aa-tRNA-synth_I_cd-bd"/>
</dbReference>
<comment type="caution">
    <text evidence="7">Lacks conserved residue(s) required for the propagation of feature annotation.</text>
</comment>
<keyword evidence="7" id="KW-0963">Cytoplasm</keyword>
<feature type="binding site" evidence="7">
    <location>
        <position position="254"/>
    </location>
    <ligand>
        <name>ATP</name>
        <dbReference type="ChEBI" id="CHEBI:30616"/>
    </ligand>
</feature>
<dbReference type="HAMAP" id="MF_00022">
    <property type="entry name" value="Glu_tRNA_synth_type1"/>
    <property type="match status" value="1"/>
</dbReference>
<dbReference type="EMBL" id="JAUSUQ010000012">
    <property type="protein sequence ID" value="MDQ0340162.1"/>
    <property type="molecule type" value="Genomic_DNA"/>
</dbReference>
<dbReference type="Gene3D" id="3.40.50.620">
    <property type="entry name" value="HUPs"/>
    <property type="match status" value="1"/>
</dbReference>
<comment type="subunit">
    <text evidence="7">Monomer.</text>
</comment>
<name>A0ABU0CUR6_9BACI</name>
<dbReference type="PANTHER" id="PTHR43311">
    <property type="entry name" value="GLUTAMATE--TRNA LIGASE"/>
    <property type="match status" value="1"/>
</dbReference>
<gene>
    <name evidence="7" type="primary">gltX</name>
    <name evidence="10" type="ORF">J2S00_002967</name>
</gene>
<dbReference type="Pfam" id="PF00749">
    <property type="entry name" value="tRNA-synt_1c"/>
    <property type="match status" value="1"/>
</dbReference>
<comment type="subcellular location">
    <subcellularLocation>
        <location evidence="7">Cytoplasm</location>
    </subcellularLocation>
</comment>
<dbReference type="InterPro" id="IPR004527">
    <property type="entry name" value="Glu-tRNA-ligase_bac/mito"/>
</dbReference>
<evidence type="ECO:0000256" key="2">
    <source>
        <dbReference type="ARBA" id="ARBA00022598"/>
    </source>
</evidence>
<dbReference type="InterPro" id="IPR008925">
    <property type="entry name" value="aa_tRNA-synth_I_cd-bd_sf"/>
</dbReference>